<dbReference type="InParanoid" id="A0A024GTB7"/>
<evidence type="ECO:0000313" key="2">
    <source>
        <dbReference type="EMBL" id="CCI50026.1"/>
    </source>
</evidence>
<dbReference type="PANTHER" id="PTHR12448:SF0">
    <property type="entry name" value="ATP SYNTHASE SUBUNIT EPSILON, MITOCHONDRIAL"/>
    <property type="match status" value="1"/>
</dbReference>
<dbReference type="GO" id="GO:0042776">
    <property type="term" value="P:proton motive force-driven mitochondrial ATP synthesis"/>
    <property type="evidence" value="ECO:0007669"/>
    <property type="project" value="TreeGrafter"/>
</dbReference>
<comment type="caution">
    <text evidence="2">The sequence shown here is derived from an EMBL/GenBank/DDBJ whole genome shotgun (WGS) entry which is preliminary data.</text>
</comment>
<sequence length="80" mass="8950">MSPAKGTSLWRVAGMSYMQYTNKSACILRETLKEPLKSKLAPRNHIEYAGFKWTDGERGARVDIKSISETAKAFKVKAEA</sequence>
<accession>A0A024GTB7</accession>
<dbReference type="GO" id="GO:0045259">
    <property type="term" value="C:proton-transporting ATP synthase complex"/>
    <property type="evidence" value="ECO:0007669"/>
    <property type="project" value="InterPro"/>
</dbReference>
<dbReference type="InterPro" id="IPR036742">
    <property type="entry name" value="ATP_synth_F1_esu_sf_mt"/>
</dbReference>
<name>A0A024GTB7_9STRA</name>
<dbReference type="STRING" id="65357.A0A024GTB7"/>
<dbReference type="InterPro" id="IPR006721">
    <property type="entry name" value="ATP_synth_F1_esu_mt"/>
</dbReference>
<evidence type="ECO:0008006" key="4">
    <source>
        <dbReference type="Google" id="ProtNLM"/>
    </source>
</evidence>
<evidence type="ECO:0000313" key="3">
    <source>
        <dbReference type="Proteomes" id="UP000053237"/>
    </source>
</evidence>
<dbReference type="Gene3D" id="1.10.1620.20">
    <property type="entry name" value="ATP synthase, F1 complex, epsilon subunit superfamily, mitochondrial"/>
    <property type="match status" value="1"/>
</dbReference>
<evidence type="ECO:0000256" key="1">
    <source>
        <dbReference type="ARBA" id="ARBA00009502"/>
    </source>
</evidence>
<dbReference type="CDD" id="cd12153">
    <property type="entry name" value="F1-ATPase_epsilon"/>
    <property type="match status" value="1"/>
</dbReference>
<gene>
    <name evidence="2" type="ORF">BN9_115300</name>
</gene>
<protein>
    <recommendedName>
        <fullName evidence="4">ATP synthase subunit epsilon, mitochondrial</fullName>
    </recommendedName>
</protein>
<dbReference type="PANTHER" id="PTHR12448">
    <property type="entry name" value="ATP SYNTHASE EPSILON CHAIN, MITOCHONDRIAL"/>
    <property type="match status" value="1"/>
</dbReference>
<keyword evidence="3" id="KW-1185">Reference proteome</keyword>
<dbReference type="EMBL" id="CAIX01000379">
    <property type="protein sequence ID" value="CCI50026.1"/>
    <property type="molecule type" value="Genomic_DNA"/>
</dbReference>
<dbReference type="GO" id="GO:0046933">
    <property type="term" value="F:proton-transporting ATP synthase activity, rotational mechanism"/>
    <property type="evidence" value="ECO:0007669"/>
    <property type="project" value="InterPro"/>
</dbReference>
<dbReference type="AlphaFoldDB" id="A0A024GTB7"/>
<reference evidence="2 3" key="1">
    <citation type="submission" date="2012-05" db="EMBL/GenBank/DDBJ databases">
        <title>Recombination and specialization in a pathogen metapopulation.</title>
        <authorList>
            <person name="Gardiner A."/>
            <person name="Kemen E."/>
            <person name="Schultz-Larsen T."/>
            <person name="MacLean D."/>
            <person name="Van Oosterhout C."/>
            <person name="Jones J.D.G."/>
        </authorList>
    </citation>
    <scope>NUCLEOTIDE SEQUENCE [LARGE SCALE GENOMIC DNA]</scope>
    <source>
        <strain evidence="2 3">Ac Nc2</strain>
    </source>
</reference>
<organism evidence="2 3">
    <name type="scientific">Albugo candida</name>
    <dbReference type="NCBI Taxonomy" id="65357"/>
    <lineage>
        <taxon>Eukaryota</taxon>
        <taxon>Sar</taxon>
        <taxon>Stramenopiles</taxon>
        <taxon>Oomycota</taxon>
        <taxon>Peronosporomycetes</taxon>
        <taxon>Albuginales</taxon>
        <taxon>Albuginaceae</taxon>
        <taxon>Albugo</taxon>
    </lineage>
</organism>
<dbReference type="GO" id="GO:0005743">
    <property type="term" value="C:mitochondrial inner membrane"/>
    <property type="evidence" value="ECO:0007669"/>
    <property type="project" value="InterPro"/>
</dbReference>
<dbReference type="Proteomes" id="UP000053237">
    <property type="component" value="Unassembled WGS sequence"/>
</dbReference>
<dbReference type="SUPFAM" id="SSF48690">
    <property type="entry name" value="Epsilon subunit of mitochondrial F1F0-ATP synthase"/>
    <property type="match status" value="1"/>
</dbReference>
<comment type="similarity">
    <text evidence="1">Belongs to the eukaryotic ATPase epsilon family.</text>
</comment>
<dbReference type="Pfam" id="PF04627">
    <property type="entry name" value="ATP-synt_Eps"/>
    <property type="match status" value="1"/>
</dbReference>
<dbReference type="OrthoDB" id="269124at2759"/>
<proteinExistence type="inferred from homology"/>